<evidence type="ECO:0000256" key="4">
    <source>
        <dbReference type="RuleBase" id="RU363099"/>
    </source>
</evidence>
<dbReference type="InterPro" id="IPR044859">
    <property type="entry name" value="Allene_oxi_cyc_Dirigent"/>
</dbReference>
<dbReference type="Gene3D" id="2.40.480.10">
    <property type="entry name" value="Allene oxide cyclase-like"/>
    <property type="match status" value="1"/>
</dbReference>
<protein>
    <recommendedName>
        <fullName evidence="4">Dirigent protein</fullName>
    </recommendedName>
</protein>
<dbReference type="GO" id="GO:0048046">
    <property type="term" value="C:apoplast"/>
    <property type="evidence" value="ECO:0007669"/>
    <property type="project" value="UniProtKB-SubCell"/>
</dbReference>
<keyword evidence="4" id="KW-0052">Apoplast</keyword>
<dbReference type="Pfam" id="PF03018">
    <property type="entry name" value="Dirigent"/>
    <property type="match status" value="1"/>
</dbReference>
<evidence type="ECO:0000256" key="1">
    <source>
        <dbReference type="ARBA" id="ARBA00010746"/>
    </source>
</evidence>
<dbReference type="GO" id="GO:0009699">
    <property type="term" value="P:phenylpropanoid biosynthetic process"/>
    <property type="evidence" value="ECO:0007669"/>
    <property type="project" value="UniProtKB-ARBA"/>
</dbReference>
<keyword evidence="3 4" id="KW-0964">Secreted</keyword>
<evidence type="ECO:0000256" key="2">
    <source>
        <dbReference type="ARBA" id="ARBA00011738"/>
    </source>
</evidence>
<dbReference type="Proteomes" id="UP000317650">
    <property type="component" value="Chromosome 10"/>
</dbReference>
<organism evidence="5 6">
    <name type="scientific">Musa balbisiana</name>
    <name type="common">Banana</name>
    <dbReference type="NCBI Taxonomy" id="52838"/>
    <lineage>
        <taxon>Eukaryota</taxon>
        <taxon>Viridiplantae</taxon>
        <taxon>Streptophyta</taxon>
        <taxon>Embryophyta</taxon>
        <taxon>Tracheophyta</taxon>
        <taxon>Spermatophyta</taxon>
        <taxon>Magnoliopsida</taxon>
        <taxon>Liliopsida</taxon>
        <taxon>Zingiberales</taxon>
        <taxon>Musaceae</taxon>
        <taxon>Musa</taxon>
    </lineage>
</organism>
<dbReference type="InterPro" id="IPR004265">
    <property type="entry name" value="Dirigent"/>
</dbReference>
<reference evidence="5 6" key="1">
    <citation type="journal article" date="2019" name="Nat. Plants">
        <title>Genome sequencing of Musa balbisiana reveals subgenome evolution and function divergence in polyploid bananas.</title>
        <authorList>
            <person name="Yao X."/>
        </authorList>
    </citation>
    <scope>NUCLEOTIDE SEQUENCE [LARGE SCALE GENOMIC DNA]</scope>
    <source>
        <strain evidence="6">cv. DH-PKW</strain>
        <tissue evidence="5">Leaves</tissue>
    </source>
</reference>
<dbReference type="AlphaFoldDB" id="A0A4S8IWV6"/>
<keyword evidence="6" id="KW-1185">Reference proteome</keyword>
<keyword evidence="4" id="KW-0732">Signal</keyword>
<sequence length="243" mass="27036">MASSPHSSTHLYFLLVFFLLLAAATAFPVTSEFELGIQKRIHFRVYFHETFIGPDNTTVTVVNMSLPYTFGDIEIFDTVLRVGPDESSTFLGRVQGAGFHISKQEEVMLLPLVLVFTAGKFVNSTLTVIGRLDASGNSERAIVGGTGVFRYAWGKLVTETVMFSVAKLVVAYDVYVVYYDDLHLKEQGEPHHFHRDGNSRSRVVEFGGMGNKTGTEALSAPPRWGTSVWFEQPSQTRVRTKTT</sequence>
<dbReference type="STRING" id="52838.A0A4S8IWV6"/>
<name>A0A4S8IWV6_MUSBA</name>
<dbReference type="EMBL" id="PYDT01000008">
    <property type="protein sequence ID" value="THU53341.1"/>
    <property type="molecule type" value="Genomic_DNA"/>
</dbReference>
<dbReference type="PANTHER" id="PTHR21495">
    <property type="entry name" value="NUCLEOPORIN-RELATED"/>
    <property type="match status" value="1"/>
</dbReference>
<feature type="signal peptide" evidence="4">
    <location>
        <begin position="1"/>
        <end position="26"/>
    </location>
</feature>
<comment type="subunit">
    <text evidence="2 4">Homodimer.</text>
</comment>
<proteinExistence type="inferred from homology"/>
<comment type="caution">
    <text evidence="5">The sequence shown here is derived from an EMBL/GenBank/DDBJ whole genome shotgun (WGS) entry which is preliminary data.</text>
</comment>
<evidence type="ECO:0000256" key="3">
    <source>
        <dbReference type="ARBA" id="ARBA00022525"/>
    </source>
</evidence>
<gene>
    <name evidence="5" type="ORF">C4D60_Mb10t13380</name>
</gene>
<accession>A0A4S8IWV6</accession>
<evidence type="ECO:0000313" key="5">
    <source>
        <dbReference type="EMBL" id="THU53341.1"/>
    </source>
</evidence>
<comment type="similarity">
    <text evidence="1 4">Belongs to the plant dirigent protein family.</text>
</comment>
<comment type="subcellular location">
    <subcellularLocation>
        <location evidence="4">Secreted</location>
        <location evidence="4">Extracellular space</location>
        <location evidence="4">Apoplast</location>
    </subcellularLocation>
</comment>
<evidence type="ECO:0000313" key="6">
    <source>
        <dbReference type="Proteomes" id="UP000317650"/>
    </source>
</evidence>
<feature type="chain" id="PRO_5021035499" description="Dirigent protein" evidence="4">
    <location>
        <begin position="27"/>
        <end position="243"/>
    </location>
</feature>
<comment type="function">
    <text evidence="4">Dirigent proteins impart stereoselectivity on the phenoxy radical-coupling reaction, yielding optically active lignans from two molecules of coniferyl alcohol in the biosynthesis of lignans, flavonolignans, and alkaloids and thus plays a central role in plant secondary metabolism.</text>
</comment>